<organism evidence="1 2">
    <name type="scientific">Gigaspora margarita</name>
    <dbReference type="NCBI Taxonomy" id="4874"/>
    <lineage>
        <taxon>Eukaryota</taxon>
        <taxon>Fungi</taxon>
        <taxon>Fungi incertae sedis</taxon>
        <taxon>Mucoromycota</taxon>
        <taxon>Glomeromycotina</taxon>
        <taxon>Glomeromycetes</taxon>
        <taxon>Diversisporales</taxon>
        <taxon>Gigasporaceae</taxon>
        <taxon>Gigaspora</taxon>
    </lineage>
</organism>
<dbReference type="Proteomes" id="UP000789901">
    <property type="component" value="Unassembled WGS sequence"/>
</dbReference>
<proteinExistence type="predicted"/>
<evidence type="ECO:0000313" key="1">
    <source>
        <dbReference type="EMBL" id="CAG8736083.1"/>
    </source>
</evidence>
<reference evidence="1 2" key="1">
    <citation type="submission" date="2021-06" db="EMBL/GenBank/DDBJ databases">
        <authorList>
            <person name="Kallberg Y."/>
            <person name="Tangrot J."/>
            <person name="Rosling A."/>
        </authorList>
    </citation>
    <scope>NUCLEOTIDE SEQUENCE [LARGE SCALE GENOMIC DNA]</scope>
    <source>
        <strain evidence="1 2">120-4 pot B 10/14</strain>
    </source>
</reference>
<comment type="caution">
    <text evidence="1">The sequence shown here is derived from an EMBL/GenBank/DDBJ whole genome shotgun (WGS) entry which is preliminary data.</text>
</comment>
<protein>
    <submittedName>
        <fullName evidence="1">36851_t:CDS:1</fullName>
    </submittedName>
</protein>
<name>A0ABN7V6R0_GIGMA</name>
<gene>
    <name evidence="1" type="ORF">GMARGA_LOCUS14875</name>
</gene>
<accession>A0ABN7V6R0</accession>
<keyword evidence="2" id="KW-1185">Reference proteome</keyword>
<evidence type="ECO:0000313" key="2">
    <source>
        <dbReference type="Proteomes" id="UP000789901"/>
    </source>
</evidence>
<dbReference type="EMBL" id="CAJVQB010010043">
    <property type="protein sequence ID" value="CAG8736083.1"/>
    <property type="molecule type" value="Genomic_DNA"/>
</dbReference>
<sequence>MIDRQTDRITNWIFSYDNEYPLSNTEIVGLALVGNAFITWRTNEIERGLYLEIL</sequence>